<accession>A0ABS3GMU3</accession>
<dbReference type="EMBL" id="JAFLRD010000009">
    <property type="protein sequence ID" value="MBO0416244.1"/>
    <property type="molecule type" value="Genomic_DNA"/>
</dbReference>
<dbReference type="PANTHER" id="PTHR30222:SF17">
    <property type="entry name" value="SPERMIDINE_PUTRESCINE-BINDING PERIPLASMIC PROTEIN"/>
    <property type="match status" value="1"/>
</dbReference>
<evidence type="ECO:0000256" key="2">
    <source>
        <dbReference type="ARBA" id="ARBA00022448"/>
    </source>
</evidence>
<protein>
    <recommendedName>
        <fullName evidence="5">Putrescine-binding periplasmic protein</fullName>
    </recommendedName>
</protein>
<dbReference type="PANTHER" id="PTHR30222">
    <property type="entry name" value="SPERMIDINE/PUTRESCINE-BINDING PERIPLASMIC PROTEIN"/>
    <property type="match status" value="1"/>
</dbReference>
<evidence type="ECO:0000256" key="4">
    <source>
        <dbReference type="ARBA" id="ARBA00022764"/>
    </source>
</evidence>
<evidence type="ECO:0000313" key="6">
    <source>
        <dbReference type="EMBL" id="MBO0416244.1"/>
    </source>
</evidence>
<dbReference type="InterPro" id="IPR001188">
    <property type="entry name" value="Sperm_putr-bd"/>
</dbReference>
<comment type="similarity">
    <text evidence="5">Belongs to the bacterial solute-binding protein PotD/PotF family.</text>
</comment>
<dbReference type="Gene3D" id="3.40.190.10">
    <property type="entry name" value="Periplasmic binding protein-like II"/>
    <property type="match status" value="2"/>
</dbReference>
<dbReference type="InterPro" id="IPR006059">
    <property type="entry name" value="SBP"/>
</dbReference>
<comment type="subcellular location">
    <subcellularLocation>
        <location evidence="1 5">Periplasm</location>
    </subcellularLocation>
</comment>
<organism evidence="6 7">
    <name type="scientific">Chromobacterium haemolyticum</name>
    <dbReference type="NCBI Taxonomy" id="394935"/>
    <lineage>
        <taxon>Bacteria</taxon>
        <taxon>Pseudomonadati</taxon>
        <taxon>Pseudomonadota</taxon>
        <taxon>Betaproteobacteria</taxon>
        <taxon>Neisseriales</taxon>
        <taxon>Chromobacteriaceae</taxon>
        <taxon>Chromobacterium</taxon>
    </lineage>
</organism>
<keyword evidence="2 5" id="KW-0813">Transport</keyword>
<keyword evidence="4 5" id="KW-0574">Periplasm</keyword>
<comment type="function">
    <text evidence="5">Required for the activity of the bacterial periplasmic transport system of putrescine.</text>
</comment>
<evidence type="ECO:0000256" key="5">
    <source>
        <dbReference type="PIRNR" id="PIRNR019574"/>
    </source>
</evidence>
<reference evidence="6 7" key="1">
    <citation type="submission" date="2021-03" db="EMBL/GenBank/DDBJ databases">
        <title>First Case of infection caused by Chromobacterium haemolyticum derived from water in China.</title>
        <authorList>
            <person name="Chen J."/>
            <person name="Liu C."/>
        </authorList>
    </citation>
    <scope>NUCLEOTIDE SEQUENCE [LARGE SCALE GENOMIC DNA]</scope>
    <source>
        <strain evidence="6 7">WJ-5</strain>
    </source>
</reference>
<dbReference type="CDD" id="cd13590">
    <property type="entry name" value="PBP2_PotD_PotF_like"/>
    <property type="match status" value="1"/>
</dbReference>
<dbReference type="PIRSF" id="PIRSF019574">
    <property type="entry name" value="Periplasmic_polyamine_BP"/>
    <property type="match status" value="1"/>
</dbReference>
<dbReference type="PRINTS" id="PR00909">
    <property type="entry name" value="SPERMDNBNDNG"/>
</dbReference>
<evidence type="ECO:0000256" key="1">
    <source>
        <dbReference type="ARBA" id="ARBA00004418"/>
    </source>
</evidence>
<dbReference type="Pfam" id="PF13416">
    <property type="entry name" value="SBP_bac_8"/>
    <property type="match status" value="1"/>
</dbReference>
<keyword evidence="7" id="KW-1185">Reference proteome</keyword>
<evidence type="ECO:0000313" key="7">
    <source>
        <dbReference type="Proteomes" id="UP000664349"/>
    </source>
</evidence>
<proteinExistence type="inferred from homology"/>
<comment type="caution">
    <text evidence="6">The sequence shown here is derived from an EMBL/GenBank/DDBJ whole genome shotgun (WGS) entry which is preliminary data.</text>
</comment>
<gene>
    <name evidence="6" type="ORF">J1C50_12065</name>
</gene>
<evidence type="ECO:0000256" key="3">
    <source>
        <dbReference type="ARBA" id="ARBA00022729"/>
    </source>
</evidence>
<name>A0ABS3GMU3_9NEIS</name>
<sequence>MAACRLFCSPCWSWPSGGESELKPLKLVLLSSILSSAVWAGPKDVLHIYNWSGSLSDAILRQFEKSCDCRVVQNYYGDNEEMLAKLAAGAKGYDMVFPSSFVIEAMSKQKLLRPLDHAKLPNLKNVDPAYLSQSYDPGNRYTVPTVLSLTSVGYNAERLQKLGIDPHSWSVIFDPKVLQKIKGKVTVLDSSREVFAAALFYLGKNPNTASQADYRAAQAVIKQAKPYWATFSNASYLKELAVGNIWVSLGYSTEFFQAAEDARQAKRRFHIANVAQKEGNELGVDTMAVLASAKRPDLAHQFINFMLDGKNAAQLTNLNGATNPVKTAAPFFRADLKAHPVIDPTPDTVKKWTVLRELTPVERRSLARMWTEVKVSR</sequence>
<dbReference type="Proteomes" id="UP000664349">
    <property type="component" value="Unassembled WGS sequence"/>
</dbReference>
<keyword evidence="3" id="KW-0732">Signal</keyword>
<dbReference type="SUPFAM" id="SSF53850">
    <property type="entry name" value="Periplasmic binding protein-like II"/>
    <property type="match status" value="1"/>
</dbReference>